<dbReference type="GO" id="GO:0016856">
    <property type="term" value="F:racemase and epimerase activity, acting on hydroxy acids and derivatives"/>
    <property type="evidence" value="ECO:0007669"/>
    <property type="project" value="UniProtKB-UniRule"/>
</dbReference>
<dbReference type="EC" id="5.1.2.7" evidence="1"/>
<sequence length="414" mass="46459">MKLEKYSFGCGDRFFHQGRPQLEAIIAAKDMGIDIVPVWNKSYREHSIVGTDPMSARKEADEAVKALNWKNSYYVDADHIGLGNVDLFIEASDFYTLDVADFTGKAADKDSIEAFVKKYSSYIGSIDVPGIDEKLEITEAKLRSIAEKYLLAVQEAGKIYRHVLEKKGEGNFVPEVSMDETDLPQTPDELLFILAAIADEGIPAQTIAPKFTGRFNKGVDYVGNVEQFNKEFDEDVCVIAFAVREFGLPENLKLSIHSGSDKFSIYPGMQAAMRKHGAGLHLKTAGTTWLEEIIGLAEAGGEGLEIAREVYRTGLKKFDELCAPYAAVIDIDKNRLPSPDEVDGWSGPFFAKVLRHDQSEKLYNMHVRQLLHVGYKVASQMGSRWTDALERYEDVVADQVRENLLERHIKRVFF</sequence>
<dbReference type="RefSeq" id="WP_083050607.1">
    <property type="nucleotide sequence ID" value="NZ_MWQY01000010.1"/>
</dbReference>
<evidence type="ECO:0000256" key="1">
    <source>
        <dbReference type="HAMAP-Rule" id="MF_02243"/>
    </source>
</evidence>
<comment type="catalytic activity">
    <reaction evidence="1">
        <text>keto-D-tagaturonate = keto-D-fructuronate</text>
        <dbReference type="Rhea" id="RHEA:51656"/>
        <dbReference type="ChEBI" id="CHEBI:17886"/>
        <dbReference type="ChEBI" id="CHEBI:59881"/>
        <dbReference type="EC" id="5.1.2.7"/>
    </reaction>
</comment>
<comment type="similarity">
    <text evidence="1">Belongs to the UxaE family.</text>
</comment>
<evidence type="ECO:0000313" key="3">
    <source>
        <dbReference type="Proteomes" id="UP000192343"/>
    </source>
</evidence>
<accession>A0A1Y1RXN0</accession>
<dbReference type="EMBL" id="MWQY01000010">
    <property type="protein sequence ID" value="ORC35124.1"/>
    <property type="molecule type" value="Genomic_DNA"/>
</dbReference>
<name>A0A1Y1RXN0_9SPIO</name>
<dbReference type="InterPro" id="IPR032586">
    <property type="entry name" value="UxaE"/>
</dbReference>
<dbReference type="Proteomes" id="UP000192343">
    <property type="component" value="Unassembled WGS sequence"/>
</dbReference>
<reference evidence="2 3" key="1">
    <citation type="submission" date="2017-03" db="EMBL/GenBank/DDBJ databases">
        <title>Draft Genome sequence of Marispirochaeta sp. strain JC444.</title>
        <authorList>
            <person name="Shivani Y."/>
            <person name="Subhash Y."/>
            <person name="Sasikala C."/>
            <person name="Ramana C."/>
        </authorList>
    </citation>
    <scope>NUCLEOTIDE SEQUENCE [LARGE SCALE GENOMIC DNA]</scope>
    <source>
        <strain evidence="2 3">JC444</strain>
    </source>
</reference>
<keyword evidence="3" id="KW-1185">Reference proteome</keyword>
<feature type="binding site" evidence="1">
    <location>
        <position position="257"/>
    </location>
    <ligand>
        <name>a divalent metal cation</name>
        <dbReference type="ChEBI" id="CHEBI:60240"/>
    </ligand>
</feature>
<organism evidence="2 3">
    <name type="scientific">Marispirochaeta aestuarii</name>
    <dbReference type="NCBI Taxonomy" id="1963862"/>
    <lineage>
        <taxon>Bacteria</taxon>
        <taxon>Pseudomonadati</taxon>
        <taxon>Spirochaetota</taxon>
        <taxon>Spirochaetia</taxon>
        <taxon>Spirochaetales</taxon>
        <taxon>Spirochaetaceae</taxon>
        <taxon>Marispirochaeta</taxon>
    </lineage>
</organism>
<dbReference type="STRING" id="1963862.B4O97_10360"/>
<dbReference type="GO" id="GO:0046872">
    <property type="term" value="F:metal ion binding"/>
    <property type="evidence" value="ECO:0007669"/>
    <property type="project" value="UniProtKB-UniRule"/>
</dbReference>
<feature type="binding site" evidence="1">
    <location>
        <position position="79"/>
    </location>
    <ligand>
        <name>a divalent metal cation</name>
        <dbReference type="ChEBI" id="CHEBI:60240"/>
    </ligand>
</feature>
<feature type="binding site" evidence="1">
    <location>
        <position position="217"/>
    </location>
    <ligand>
        <name>a divalent metal cation</name>
        <dbReference type="ChEBI" id="CHEBI:60240"/>
    </ligand>
</feature>
<proteinExistence type="inferred from homology"/>
<dbReference type="HAMAP" id="MF_02243">
    <property type="entry name" value="UxaE"/>
    <property type="match status" value="1"/>
</dbReference>
<feature type="active site" description="Proton acceptor" evidence="1">
    <location>
        <position position="78"/>
    </location>
</feature>
<comment type="caution">
    <text evidence="2">The sequence shown here is derived from an EMBL/GenBank/DDBJ whole genome shotgun (WGS) entry which is preliminary data.</text>
</comment>
<gene>
    <name evidence="1" type="primary">uxaE</name>
    <name evidence="2" type="ORF">B4O97_10360</name>
</gene>
<dbReference type="AlphaFoldDB" id="A0A1Y1RXN0"/>
<protein>
    <recommendedName>
        <fullName evidence="1">Tagaturonate/fructuronate epimerase</fullName>
        <shortName evidence="1">D-TagA/D-FruA epimerase</shortName>
        <ecNumber evidence="1">5.1.2.7</ecNumber>
    </recommendedName>
</protein>
<comment type="function">
    <text evidence="1">Catalyzes the epimerization of D-tagaturonate (D-TagA) to D-fructuronate (D-FruA).</text>
</comment>
<dbReference type="Pfam" id="PF16257">
    <property type="entry name" value="UxaE"/>
    <property type="match status" value="1"/>
</dbReference>
<dbReference type="OrthoDB" id="9797992at2"/>
<keyword evidence="1" id="KW-0479">Metal-binding</keyword>
<comment type="cofactor">
    <cofactor evidence="1">
        <name>a divalent metal cation</name>
        <dbReference type="ChEBI" id="CHEBI:60240"/>
    </cofactor>
</comment>
<evidence type="ECO:0000313" key="2">
    <source>
        <dbReference type="EMBL" id="ORC35124.1"/>
    </source>
</evidence>
<feature type="active site" description="Proton donor" evidence="1">
    <location>
        <position position="175"/>
    </location>
</feature>
<keyword evidence="1" id="KW-0413">Isomerase</keyword>